<name>A0A1H8E4G8_9BACL</name>
<organism evidence="2 3">
    <name type="scientific">Lihuaxuella thermophila</name>
    <dbReference type="NCBI Taxonomy" id="1173111"/>
    <lineage>
        <taxon>Bacteria</taxon>
        <taxon>Bacillati</taxon>
        <taxon>Bacillota</taxon>
        <taxon>Bacilli</taxon>
        <taxon>Bacillales</taxon>
        <taxon>Thermoactinomycetaceae</taxon>
        <taxon>Lihuaxuella</taxon>
    </lineage>
</organism>
<dbReference type="InterPro" id="IPR017853">
    <property type="entry name" value="GH"/>
</dbReference>
<dbReference type="RefSeq" id="WP_089967202.1">
    <property type="nucleotide sequence ID" value="NZ_FOCQ01000006.1"/>
</dbReference>
<protein>
    <submittedName>
        <fullName evidence="2">Uncharacterized protein</fullName>
    </submittedName>
</protein>
<dbReference type="Proteomes" id="UP000199695">
    <property type="component" value="Unassembled WGS sequence"/>
</dbReference>
<proteinExistence type="predicted"/>
<dbReference type="OrthoDB" id="3494876at2"/>
<feature type="signal peptide" evidence="1">
    <location>
        <begin position="1"/>
        <end position="28"/>
    </location>
</feature>
<evidence type="ECO:0000313" key="3">
    <source>
        <dbReference type="Proteomes" id="UP000199695"/>
    </source>
</evidence>
<gene>
    <name evidence="2" type="ORF">SAMN05444955_10699</name>
</gene>
<evidence type="ECO:0000256" key="1">
    <source>
        <dbReference type="SAM" id="SignalP"/>
    </source>
</evidence>
<dbReference type="STRING" id="1173111.SAMN05444955_10699"/>
<dbReference type="EMBL" id="FOCQ01000006">
    <property type="protein sequence ID" value="SEN13688.1"/>
    <property type="molecule type" value="Genomic_DNA"/>
</dbReference>
<keyword evidence="3" id="KW-1185">Reference proteome</keyword>
<dbReference type="AlphaFoldDB" id="A0A1H8E4G8"/>
<dbReference type="SUPFAM" id="SSF51445">
    <property type="entry name" value="(Trans)glycosidases"/>
    <property type="match status" value="1"/>
</dbReference>
<sequence>MRNLIACCFISALISGMFTGFSVPVASAAEKTTGGGVLADYEAVIREATQRADGIRHVDTPATIQKLKELHVNTYYYLIWHQPTDWDDLKNEFIAAAEQAGINVVVYLVPPSESTGTRKSYPYVTDYIAWARAIAELSLDYPNLIGWAIDDFNHNLDYYTPEYMARMKTTAKSINPHLTFMPQIYSTALTEDFLQTRGEYIDGIIIAYRDDPYRNTQIWSTEQEQIDAAHNILKRYNIPLFWMVYTSQLTRTPANPTANYVNQVVKIALDNMRQGKLAGVITYVLEKEFVPEPADHKASSGKGYFSLFVPAAAPTNPGDFTSATQVIHPDGSGKYTLQFRTMDEGPNVAGYHFKQVLIDETVVWEQDVAQNQTDLQWEEVNLDLTPYLEGKTSARLTFRLYEKNGVRNYFNNVGFDALQAEGFTVVNQDFESGSDWEITRNSPGLIGEILIYDPNRRIKAFNYVKALYLTYDLFNQISQSEVDPGVKNSLAVKIDHAMTRYFAGQKDLALNILNALENEIRAQAGKAIPRVTADEWLPTIGQLDGLYK</sequence>
<keyword evidence="1" id="KW-0732">Signal</keyword>
<dbReference type="Gene3D" id="3.20.20.80">
    <property type="entry name" value="Glycosidases"/>
    <property type="match status" value="1"/>
</dbReference>
<accession>A0A1H8E4G8</accession>
<reference evidence="2 3" key="1">
    <citation type="submission" date="2016-10" db="EMBL/GenBank/DDBJ databases">
        <authorList>
            <person name="de Groot N.N."/>
        </authorList>
    </citation>
    <scope>NUCLEOTIDE SEQUENCE [LARGE SCALE GENOMIC DNA]</scope>
    <source>
        <strain evidence="2 3">DSM 46701</strain>
    </source>
</reference>
<feature type="chain" id="PRO_5011777634" evidence="1">
    <location>
        <begin position="29"/>
        <end position="548"/>
    </location>
</feature>
<evidence type="ECO:0000313" key="2">
    <source>
        <dbReference type="EMBL" id="SEN13688.1"/>
    </source>
</evidence>